<comment type="caution">
    <text evidence="1">The sequence shown here is derived from an EMBL/GenBank/DDBJ whole genome shotgun (WGS) entry which is preliminary data.</text>
</comment>
<protein>
    <recommendedName>
        <fullName evidence="3">Peptidase C39-like domain-containing protein</fullName>
    </recommendedName>
</protein>
<evidence type="ECO:0000313" key="2">
    <source>
        <dbReference type="Proteomes" id="UP000549052"/>
    </source>
</evidence>
<dbReference type="AlphaFoldDB" id="A0A839ESS3"/>
<gene>
    <name evidence="1" type="ORF">FHW16_005589</name>
</gene>
<reference evidence="1 2" key="1">
    <citation type="submission" date="2020-07" db="EMBL/GenBank/DDBJ databases">
        <title>Genomic Encyclopedia of Type Strains, Phase IV (KMG-V): Genome sequencing to study the core and pangenomes of soil and plant-associated prokaryotes.</title>
        <authorList>
            <person name="Whitman W."/>
        </authorList>
    </citation>
    <scope>NUCLEOTIDE SEQUENCE [LARGE SCALE GENOMIC DNA]</scope>
    <source>
        <strain evidence="1 2">AN3</strain>
    </source>
</reference>
<proteinExistence type="predicted"/>
<evidence type="ECO:0008006" key="3">
    <source>
        <dbReference type="Google" id="ProtNLM"/>
    </source>
</evidence>
<organism evidence="1 2">
    <name type="scientific">Phyllobacterium myrsinacearum</name>
    <dbReference type="NCBI Taxonomy" id="28101"/>
    <lineage>
        <taxon>Bacteria</taxon>
        <taxon>Pseudomonadati</taxon>
        <taxon>Pseudomonadota</taxon>
        <taxon>Alphaproteobacteria</taxon>
        <taxon>Hyphomicrobiales</taxon>
        <taxon>Phyllobacteriaceae</taxon>
        <taxon>Phyllobacterium</taxon>
    </lineage>
</organism>
<sequence length="388" mass="42465">MVGISEEMPVDQVRKYCCGTVGKLISSNMKAALLSLCLSALSLGYLGPALAENAPDNSDSAGEDAKHTKRNDIPPRLQWEANYGYCGEVALISAGLYYGQYVSQYDARAIASKNADQTTEKSQLLLGVNDSFAAKQMHLNAVEWNTDAKSNADDFLVWVRKNAASSYPVIIGVYMNHSRFQESGAEQDAGHEEYDHIVPVMAISSVRPFAESSRYDGNDVITFSDNGLYTGSDRSADKLYRSSFEAFQADRRQANSKSRPLYSLRRSGGNYGLAVKGVMDRDGQTLPVRVSTNRNYEKPSMNEGSNARPAPMKLTLTVKVSGLKPGVSYTLYRYDNFKSVPDASFNTHAANASKNWPIKIQSGSSFTVKEEISSDQSAIFRAVPSTAP</sequence>
<dbReference type="RefSeq" id="WP_210278292.1">
    <property type="nucleotide sequence ID" value="NZ_JACGXN010000017.1"/>
</dbReference>
<name>A0A839ESS3_9HYPH</name>
<keyword evidence="2" id="KW-1185">Reference proteome</keyword>
<dbReference type="EMBL" id="JACGXN010000017">
    <property type="protein sequence ID" value="MBA8881842.1"/>
    <property type="molecule type" value="Genomic_DNA"/>
</dbReference>
<accession>A0A839ESS3</accession>
<evidence type="ECO:0000313" key="1">
    <source>
        <dbReference type="EMBL" id="MBA8881842.1"/>
    </source>
</evidence>
<dbReference type="Proteomes" id="UP000549052">
    <property type="component" value="Unassembled WGS sequence"/>
</dbReference>